<dbReference type="SUPFAM" id="SSF51101">
    <property type="entry name" value="Mannose-binding lectins"/>
    <property type="match status" value="1"/>
</dbReference>
<dbReference type="InterPro" id="IPR012475">
    <property type="entry name" value="Fungal_lectin"/>
</dbReference>
<dbReference type="Gene3D" id="2.40.128.190">
    <property type="match status" value="2"/>
</dbReference>
<dbReference type="SMART" id="SM00915">
    <property type="entry name" value="Jacalin"/>
    <property type="match status" value="1"/>
</dbReference>
<protein>
    <recommendedName>
        <fullName evidence="4">Jacalin-type lectin domain-containing protein</fullName>
    </recommendedName>
</protein>
<dbReference type="PANTHER" id="PTHR33589:SF3">
    <property type="entry name" value="ZYMOGEN GRANULE MEMBRANE PROTEIN 16-LIKE"/>
    <property type="match status" value="1"/>
</dbReference>
<dbReference type="InterPro" id="IPR001229">
    <property type="entry name" value="Jacalin-like_lectin_dom"/>
</dbReference>
<evidence type="ECO:0000313" key="6">
    <source>
        <dbReference type="Proteomes" id="UP000620124"/>
    </source>
</evidence>
<dbReference type="Proteomes" id="UP000620124">
    <property type="component" value="Unassembled WGS sequence"/>
</dbReference>
<accession>A0A8H6Z5G4</accession>
<evidence type="ECO:0000256" key="1">
    <source>
        <dbReference type="ARBA" id="ARBA00009042"/>
    </source>
</evidence>
<dbReference type="Gene3D" id="2.120.10.70">
    <property type="entry name" value="Fucose-specific lectin"/>
    <property type="match status" value="1"/>
</dbReference>
<comment type="caution">
    <text evidence="5">The sequence shown here is derived from an EMBL/GenBank/DDBJ whole genome shotgun (WGS) entry which is preliminary data.</text>
</comment>
<dbReference type="GO" id="GO:0030246">
    <property type="term" value="F:carbohydrate binding"/>
    <property type="evidence" value="ECO:0007669"/>
    <property type="project" value="UniProtKB-KW"/>
</dbReference>
<evidence type="ECO:0000256" key="2">
    <source>
        <dbReference type="ARBA" id="ARBA00022729"/>
    </source>
</evidence>
<reference evidence="5" key="1">
    <citation type="submission" date="2020-05" db="EMBL/GenBank/DDBJ databases">
        <title>Mycena genomes resolve the evolution of fungal bioluminescence.</title>
        <authorList>
            <person name="Tsai I.J."/>
        </authorList>
    </citation>
    <scope>NUCLEOTIDE SEQUENCE</scope>
    <source>
        <strain evidence="5">CCC161011</strain>
    </source>
</reference>
<dbReference type="SUPFAM" id="SSF89372">
    <property type="entry name" value="Fucose-specific lectin"/>
    <property type="match status" value="2"/>
</dbReference>
<proteinExistence type="inferred from homology"/>
<dbReference type="EMBL" id="JACAZI010000002">
    <property type="protein sequence ID" value="KAF7369620.1"/>
    <property type="molecule type" value="Genomic_DNA"/>
</dbReference>
<dbReference type="Gene3D" id="2.100.10.30">
    <property type="entry name" value="Jacalin-like lectin domain"/>
    <property type="match status" value="1"/>
</dbReference>
<dbReference type="InterPro" id="IPR052321">
    <property type="entry name" value="PolyBind_ProtTraffic"/>
</dbReference>
<organism evidence="5 6">
    <name type="scientific">Mycena venus</name>
    <dbReference type="NCBI Taxonomy" id="2733690"/>
    <lineage>
        <taxon>Eukaryota</taxon>
        <taxon>Fungi</taxon>
        <taxon>Dikarya</taxon>
        <taxon>Basidiomycota</taxon>
        <taxon>Agaricomycotina</taxon>
        <taxon>Agaricomycetes</taxon>
        <taxon>Agaricomycetidae</taxon>
        <taxon>Agaricales</taxon>
        <taxon>Marasmiineae</taxon>
        <taxon>Mycenaceae</taxon>
        <taxon>Mycena</taxon>
    </lineage>
</organism>
<dbReference type="Pfam" id="PF01419">
    <property type="entry name" value="Jacalin"/>
    <property type="match status" value="1"/>
</dbReference>
<sequence>MPFHTRTTTIAATATSNAIRVYTQSGDGDLREGCHDQDVNNIGRDQNSLLQADGWFHGALHGSCDPGSTLCCITWGSGNFTIFYQTHDNVIHEMRHDGRDWHVSNFVQAAMPGTDMGEVHSQNGDRVMFFFQDKEGFLCYRRASNWQWDGSVRLCKAASTTAITATTWSETKDIRVYYQDENNMGRECAGSFDGGWVVGGGSPFASTKIRSSMAAISWPGPQIRVYMQDYSNSLIEWCWIPGSGWKRGGFTAPALPDADIAAFYRTSRSGGFIHVYWTSYEKILHQKVWTESAAAGWLPETPIGYLSSSGALAGSMSGNYFTDNDTGVDHKIIRKVIVKSGSIVDGLQFQFADGTFTPWRGGKGGVQQEFALQDKEDITQVLVCSNGAVIQKLSFITSNGRQSIWFGIDGQHPDVWEFEGKALAGFSGTTGQYVNGLQALWSERQSSVGPVILNQLVAEAQGIATDISTSGMRNAVLIGEVDGLSKELSTNLHGPAENAVAGVIALAHSVEDLSKATGTAADALVAKCKGQSVVVSKRFEDLHTKAHDILDKATKLATDITYQEATTQSKIKRVGEMLQISQSMRANEENVWRMRVSRIEDAKGHIADAMKTLSDAQHKKDEAKKARVVRDIFTFGLGELGDWGGLNEAISYADSLIKSANANLASCQEGLAKAQTGVNAIKEELNRFTQLKNSLDGFGPVLQSQANSMNVMTKRIQDLENHALDTGVFLSGLAGKASVLGVQHTAKAARCECARYRKPGGDGNQTHRRPGGQS</sequence>
<comment type="similarity">
    <text evidence="1">Belongs to the fungal fucose-specific lectin family.</text>
</comment>
<feature type="domain" description="Jacalin-type lectin" evidence="4">
    <location>
        <begin position="307"/>
        <end position="443"/>
    </location>
</feature>
<dbReference type="Pfam" id="PF07938">
    <property type="entry name" value="Fungal_lectin"/>
    <property type="match status" value="1"/>
</dbReference>
<dbReference type="OrthoDB" id="2979411at2759"/>
<keyword evidence="6" id="KW-1185">Reference proteome</keyword>
<evidence type="ECO:0000313" key="5">
    <source>
        <dbReference type="EMBL" id="KAF7369620.1"/>
    </source>
</evidence>
<keyword evidence="3" id="KW-0430">Lectin</keyword>
<dbReference type="PROSITE" id="PS51752">
    <property type="entry name" value="JACALIN_LECTIN"/>
    <property type="match status" value="1"/>
</dbReference>
<evidence type="ECO:0000259" key="4">
    <source>
        <dbReference type="PROSITE" id="PS51752"/>
    </source>
</evidence>
<keyword evidence="2" id="KW-0732">Signal</keyword>
<dbReference type="InterPro" id="IPR036404">
    <property type="entry name" value="Jacalin-like_lectin_dom_sf"/>
</dbReference>
<dbReference type="AlphaFoldDB" id="A0A8H6Z5G4"/>
<dbReference type="PANTHER" id="PTHR33589">
    <property type="entry name" value="OS11G0524900 PROTEIN"/>
    <property type="match status" value="1"/>
</dbReference>
<gene>
    <name evidence="5" type="ORF">MVEN_00292800</name>
</gene>
<name>A0A8H6Z5G4_9AGAR</name>
<evidence type="ECO:0000256" key="3">
    <source>
        <dbReference type="ARBA" id="ARBA00022734"/>
    </source>
</evidence>